<gene>
    <name evidence="2" type="ORF">LSCM4_01725</name>
</gene>
<dbReference type="Proteomes" id="UP000674143">
    <property type="component" value="Unassembled WGS sequence"/>
</dbReference>
<reference evidence="3" key="1">
    <citation type="journal article" date="2021" name="Microbiol. Resour. Announc.">
        <title>LGAAP: Leishmaniinae Genome Assembly and Annotation Pipeline.</title>
        <authorList>
            <person name="Almutairi H."/>
            <person name="Urbaniak M.D."/>
            <person name="Bates M.D."/>
            <person name="Jariyapan N."/>
            <person name="Kwakye-Nuako G."/>
            <person name="Thomaz-Soccol V."/>
            <person name="Al-Salem W.S."/>
            <person name="Dillon R.J."/>
            <person name="Bates P.A."/>
            <person name="Gatherer D."/>
        </authorList>
    </citation>
    <scope>NUCLEOTIDE SEQUENCE [LARGE SCALE GENOMIC DNA]</scope>
</reference>
<dbReference type="SMR" id="A0A836GYG4"/>
<comment type="caution">
    <text evidence="2">The sequence shown here is derived from an EMBL/GenBank/DDBJ whole genome shotgun (WGS) entry which is preliminary data.</text>
</comment>
<evidence type="ECO:0000313" key="3">
    <source>
        <dbReference type="Proteomes" id="UP000674143"/>
    </source>
</evidence>
<dbReference type="EMBL" id="JAFHLR010000035">
    <property type="protein sequence ID" value="KAG5466573.1"/>
    <property type="molecule type" value="Genomic_DNA"/>
</dbReference>
<reference evidence="3" key="2">
    <citation type="journal article" date="2021" name="Sci. Data">
        <title>Chromosome-scale genome sequencing, assembly and annotation of six genomes from subfamily Leishmaniinae.</title>
        <authorList>
            <person name="Almutairi H."/>
            <person name="Urbaniak M.D."/>
            <person name="Bates M.D."/>
            <person name="Jariyapan N."/>
            <person name="Kwakye-Nuako G."/>
            <person name="Thomaz Soccol V."/>
            <person name="Al-Salem W.S."/>
            <person name="Dillon R.J."/>
            <person name="Bates P.A."/>
            <person name="Gatherer D."/>
        </authorList>
    </citation>
    <scope>NUCLEOTIDE SEQUENCE [LARGE SCALE GENOMIC DNA]</scope>
</reference>
<keyword evidence="1" id="KW-0175">Coiled coil</keyword>
<keyword evidence="3" id="KW-1185">Reference proteome</keyword>
<dbReference type="GeneID" id="92357706"/>
<dbReference type="RefSeq" id="XP_067059463.1">
    <property type="nucleotide sequence ID" value="XM_067203772.1"/>
</dbReference>
<organism evidence="2 3">
    <name type="scientific">Leishmania orientalis</name>
    <dbReference type="NCBI Taxonomy" id="2249476"/>
    <lineage>
        <taxon>Eukaryota</taxon>
        <taxon>Discoba</taxon>
        <taxon>Euglenozoa</taxon>
        <taxon>Kinetoplastea</taxon>
        <taxon>Metakinetoplastina</taxon>
        <taxon>Trypanosomatida</taxon>
        <taxon>Trypanosomatidae</taxon>
        <taxon>Leishmaniinae</taxon>
        <taxon>Leishmania</taxon>
    </lineage>
</organism>
<name>A0A836GYG4_9TRYP</name>
<accession>A0A836GYG4</accession>
<evidence type="ECO:0000313" key="2">
    <source>
        <dbReference type="EMBL" id="KAG5466573.1"/>
    </source>
</evidence>
<evidence type="ECO:0000256" key="1">
    <source>
        <dbReference type="SAM" id="Coils"/>
    </source>
</evidence>
<feature type="coiled-coil region" evidence="1">
    <location>
        <begin position="233"/>
        <end position="267"/>
    </location>
</feature>
<protein>
    <submittedName>
        <fullName evidence="2">Uncharacterized protein</fullName>
    </submittedName>
</protein>
<sequence length="322" mass="36029">MATTSGASSEELRRTRQYLTEVIDECVFVERQRDLTERRLSSQLEAQRTLVDELFTVLRDVCRYAFTMEDAILPTLLHLLSASPPARQQLLQLRGRIRDALTRLRRRGDTDGDDDELIPITPRSSSCVRAAGVPILSFEKATGGGVEVIQRLFEREARLLEALSTAIVRVEATRVVTTAEKGELEALRTRIDELSRLVDSSKNRSLKTALPASDPLGPIAAAQGQGDASPPADRFAEAQLRAYEKTVQRLNSELALLHENYAALSRARTCEANMMKQRTADTKRKHEDQIAECDAVLGRLSLELEQLIQENAQLKHKLRMLA</sequence>
<dbReference type="AlphaFoldDB" id="A0A836GYG4"/>
<proteinExistence type="predicted"/>
<dbReference type="KEGG" id="loi:92357706"/>